<name>A0A3A8IB68_9BACT</name>
<sequence length="142" mass="15348">MVAGALGGGVLRALVSVRNPSLGHPPPYAARRIAHRLVSRFLRRDLSKQEAKDWAWTMRAVYGPLLGLAWGVARPSVARWPLVPRGLLLGLGVLAFEHVAFPLLRATAPMNTWTGEEHAWLVAQTAVFGVATEASLRALATP</sequence>
<comment type="caution">
    <text evidence="1">The sequence shown here is derived from an EMBL/GenBank/DDBJ whole genome shotgun (WGS) entry which is preliminary data.</text>
</comment>
<dbReference type="AlphaFoldDB" id="A0A3A8IB68"/>
<evidence type="ECO:0000313" key="1">
    <source>
        <dbReference type="EMBL" id="RKG75631.1"/>
    </source>
</evidence>
<organism evidence="1 2">
    <name type="scientific">Corallococcus terminator</name>
    <dbReference type="NCBI Taxonomy" id="2316733"/>
    <lineage>
        <taxon>Bacteria</taxon>
        <taxon>Pseudomonadati</taxon>
        <taxon>Myxococcota</taxon>
        <taxon>Myxococcia</taxon>
        <taxon>Myxococcales</taxon>
        <taxon>Cystobacterineae</taxon>
        <taxon>Myxococcaceae</taxon>
        <taxon>Corallococcus</taxon>
    </lineage>
</organism>
<keyword evidence="2" id="KW-1185">Reference proteome</keyword>
<protein>
    <recommendedName>
        <fullName evidence="3">DUF1440 domain-containing protein</fullName>
    </recommendedName>
</protein>
<evidence type="ECO:0000313" key="2">
    <source>
        <dbReference type="Proteomes" id="UP000268094"/>
    </source>
</evidence>
<reference evidence="2" key="1">
    <citation type="submission" date="2018-09" db="EMBL/GenBank/DDBJ databases">
        <authorList>
            <person name="Livingstone P.G."/>
            <person name="Whitworth D.E."/>
        </authorList>
    </citation>
    <scope>NUCLEOTIDE SEQUENCE [LARGE SCALE GENOMIC DNA]</scope>
    <source>
        <strain evidence="2">CA054A</strain>
    </source>
</reference>
<gene>
    <name evidence="1" type="ORF">D7V88_33265</name>
</gene>
<dbReference type="EMBL" id="RAVZ01000326">
    <property type="protein sequence ID" value="RKG75631.1"/>
    <property type="molecule type" value="Genomic_DNA"/>
</dbReference>
<accession>A0A3A8IB68</accession>
<evidence type="ECO:0008006" key="3">
    <source>
        <dbReference type="Google" id="ProtNLM"/>
    </source>
</evidence>
<proteinExistence type="predicted"/>
<dbReference type="Proteomes" id="UP000268094">
    <property type="component" value="Unassembled WGS sequence"/>
</dbReference>